<dbReference type="AlphaFoldDB" id="A0A381U6F8"/>
<keyword evidence="2" id="KW-0520">NAD</keyword>
<dbReference type="Pfam" id="PF02146">
    <property type="entry name" value="SIR2"/>
    <property type="match status" value="1"/>
</dbReference>
<dbReference type="GO" id="GO:0017136">
    <property type="term" value="F:histone deacetylase activity, NAD-dependent"/>
    <property type="evidence" value="ECO:0007669"/>
    <property type="project" value="TreeGrafter"/>
</dbReference>
<dbReference type="InterPro" id="IPR050134">
    <property type="entry name" value="NAD-dep_sirtuin_deacylases"/>
</dbReference>
<evidence type="ECO:0000256" key="2">
    <source>
        <dbReference type="ARBA" id="ARBA00023027"/>
    </source>
</evidence>
<name>A0A381U6F8_9ZZZZ</name>
<dbReference type="SUPFAM" id="SSF52467">
    <property type="entry name" value="DHS-like NAD/FAD-binding domain"/>
    <property type="match status" value="1"/>
</dbReference>
<gene>
    <name evidence="4" type="ORF">METZ01_LOCUS76195</name>
</gene>
<accession>A0A381U6F8</accession>
<dbReference type="PANTHER" id="PTHR11085">
    <property type="entry name" value="NAD-DEPENDENT PROTEIN DEACYLASE SIRTUIN-5, MITOCHONDRIAL-RELATED"/>
    <property type="match status" value="1"/>
</dbReference>
<dbReference type="InterPro" id="IPR026590">
    <property type="entry name" value="Ssirtuin_cat_dom"/>
</dbReference>
<protein>
    <recommendedName>
        <fullName evidence="3">Deacetylase sirtuin-type domain-containing protein</fullName>
    </recommendedName>
</protein>
<evidence type="ECO:0000256" key="1">
    <source>
        <dbReference type="ARBA" id="ARBA00022679"/>
    </source>
</evidence>
<sequence length="269" mass="28351">MREAPGMPETPDPVMAAAALLDGADSVAVLTGAGISTDSGIPDFRGPQGIWTLNPAAEKASNLQVYLADPEVRRANWQVMASGIWDAARPNVGHESLVDLERSGRLHTLVTQNVDGLHLMAGTDPDRIVEVHGTVRRSMCLGCGVQAPVEEVLERVRAGEEDPQCLDCGGLLKRATVSFGQQLFPGDLDRALAAAREADVVLTVGTTLSVGPVNLMVPEAVRAGRPVVVLNGEPTEMDDLAEVVLRGQIAEVLPQILGRPPDGGRIPTG</sequence>
<dbReference type="Gene3D" id="3.40.50.1220">
    <property type="entry name" value="TPP-binding domain"/>
    <property type="match status" value="1"/>
</dbReference>
<dbReference type="Gene3D" id="2.20.28.200">
    <property type="match status" value="1"/>
</dbReference>
<organism evidence="4">
    <name type="scientific">marine metagenome</name>
    <dbReference type="NCBI Taxonomy" id="408172"/>
    <lineage>
        <taxon>unclassified sequences</taxon>
        <taxon>metagenomes</taxon>
        <taxon>ecological metagenomes</taxon>
    </lineage>
</organism>
<dbReference type="InterPro" id="IPR003000">
    <property type="entry name" value="Sirtuin"/>
</dbReference>
<reference evidence="4" key="1">
    <citation type="submission" date="2018-05" db="EMBL/GenBank/DDBJ databases">
        <authorList>
            <person name="Lanie J.A."/>
            <person name="Ng W.-L."/>
            <person name="Kazmierczak K.M."/>
            <person name="Andrzejewski T.M."/>
            <person name="Davidsen T.M."/>
            <person name="Wayne K.J."/>
            <person name="Tettelin H."/>
            <person name="Glass J.I."/>
            <person name="Rusch D."/>
            <person name="Podicherti R."/>
            <person name="Tsui H.-C.T."/>
            <person name="Winkler M.E."/>
        </authorList>
    </citation>
    <scope>NUCLEOTIDE SEQUENCE</scope>
</reference>
<keyword evidence="1" id="KW-0808">Transferase</keyword>
<dbReference type="GO" id="GO:0070403">
    <property type="term" value="F:NAD+ binding"/>
    <property type="evidence" value="ECO:0007669"/>
    <property type="project" value="InterPro"/>
</dbReference>
<feature type="domain" description="Deacetylase sirtuin-type" evidence="3">
    <location>
        <begin position="7"/>
        <end position="265"/>
    </location>
</feature>
<dbReference type="EMBL" id="UINC01005754">
    <property type="protein sequence ID" value="SVA23341.1"/>
    <property type="molecule type" value="Genomic_DNA"/>
</dbReference>
<evidence type="ECO:0000259" key="3">
    <source>
        <dbReference type="PROSITE" id="PS50305"/>
    </source>
</evidence>
<evidence type="ECO:0000313" key="4">
    <source>
        <dbReference type="EMBL" id="SVA23341.1"/>
    </source>
</evidence>
<dbReference type="PANTHER" id="PTHR11085:SF4">
    <property type="entry name" value="NAD-DEPENDENT PROTEIN DEACYLASE"/>
    <property type="match status" value="1"/>
</dbReference>
<dbReference type="InterPro" id="IPR029035">
    <property type="entry name" value="DHS-like_NAD/FAD-binding_dom"/>
</dbReference>
<dbReference type="PROSITE" id="PS50305">
    <property type="entry name" value="SIRTUIN"/>
    <property type="match status" value="1"/>
</dbReference>
<proteinExistence type="predicted"/>